<dbReference type="NCBIfam" id="TIGR01484">
    <property type="entry name" value="HAD-SF-IIB"/>
    <property type="match status" value="1"/>
</dbReference>
<dbReference type="Proteomes" id="UP000007054">
    <property type="component" value="Chromosome"/>
</dbReference>
<dbReference type="Gene3D" id="3.40.50.1000">
    <property type="entry name" value="HAD superfamily/HAD-like"/>
    <property type="match status" value="1"/>
</dbReference>
<dbReference type="GO" id="GO:0016791">
    <property type="term" value="F:phosphatase activity"/>
    <property type="evidence" value="ECO:0007669"/>
    <property type="project" value="TreeGrafter"/>
</dbReference>
<accession>D4LEU4</accession>
<dbReference type="HOGENOM" id="CLU_044146_1_4_9"/>
<dbReference type="InterPro" id="IPR023214">
    <property type="entry name" value="HAD_sf"/>
</dbReference>
<dbReference type="PANTHER" id="PTHR10000">
    <property type="entry name" value="PHOSPHOSERINE PHOSPHATASE"/>
    <property type="match status" value="1"/>
</dbReference>
<keyword evidence="1" id="KW-0378">Hydrolase</keyword>
<dbReference type="KEGG" id="rch:RUM_21200"/>
<dbReference type="GO" id="GO:0000287">
    <property type="term" value="F:magnesium ion binding"/>
    <property type="evidence" value="ECO:0007669"/>
    <property type="project" value="TreeGrafter"/>
</dbReference>
<dbReference type="PANTHER" id="PTHR10000:SF8">
    <property type="entry name" value="HAD SUPERFAMILY HYDROLASE-LIKE, TYPE 3"/>
    <property type="match status" value="1"/>
</dbReference>
<evidence type="ECO:0000313" key="1">
    <source>
        <dbReference type="EMBL" id="CBL18139.1"/>
    </source>
</evidence>
<reference evidence="1" key="2">
    <citation type="submission" date="2010-03" db="EMBL/GenBank/DDBJ databases">
        <authorList>
            <person name="Pajon A."/>
        </authorList>
    </citation>
    <scope>NUCLEOTIDE SEQUENCE</scope>
    <source>
        <strain evidence="1">Type strain: 18P13</strain>
    </source>
</reference>
<proteinExistence type="predicted"/>
<dbReference type="PATRIC" id="fig|213810.4.peg.2007"/>
<gene>
    <name evidence="1" type="ordered locus">RUM_21200</name>
</gene>
<name>D4LEU4_RUMC1</name>
<dbReference type="GeneID" id="83156780"/>
<dbReference type="Pfam" id="PF08282">
    <property type="entry name" value="Hydrolase_3"/>
    <property type="match status" value="1"/>
</dbReference>
<dbReference type="GO" id="GO:0005829">
    <property type="term" value="C:cytosol"/>
    <property type="evidence" value="ECO:0007669"/>
    <property type="project" value="TreeGrafter"/>
</dbReference>
<dbReference type="AlphaFoldDB" id="D4LEU4"/>
<dbReference type="SUPFAM" id="SSF56784">
    <property type="entry name" value="HAD-like"/>
    <property type="match status" value="1"/>
</dbReference>
<evidence type="ECO:0000313" key="2">
    <source>
        <dbReference type="Proteomes" id="UP000007054"/>
    </source>
</evidence>
<dbReference type="Gene3D" id="3.30.1240.10">
    <property type="match status" value="1"/>
</dbReference>
<dbReference type="InterPro" id="IPR036412">
    <property type="entry name" value="HAD-like_sf"/>
</dbReference>
<organism evidence="1 2">
    <name type="scientific">Ruminococcus champanellensis (strain DSM 18848 / JCM 17042 / KCTC 15320 / 18P13)</name>
    <dbReference type="NCBI Taxonomy" id="213810"/>
    <lineage>
        <taxon>Bacteria</taxon>
        <taxon>Bacillati</taxon>
        <taxon>Bacillota</taxon>
        <taxon>Clostridia</taxon>
        <taxon>Eubacteriales</taxon>
        <taxon>Oscillospiraceae</taxon>
        <taxon>Ruminococcus</taxon>
    </lineage>
</organism>
<dbReference type="STRING" id="213810.RUM_21200"/>
<sequence length="279" mass="31471">MKTLYISDLDGTLLTPDACLSERSTQLLQQLSAEGVLFSCATARSIVSVRSILSRVQMPVPVVLMNGVCIYDMHVRQYLHYETIGVQTALQVTEILEQMQVPAFLYTIEGQELGCFHHRLDDPVMEAYRAARPQRFDRPFTQVDSLTQAVSDRTIYITMVDQKDRIQKIRDAVAHLPGLQYAFYKDVYDRDSWYLELCGAGASKRQAVDYLRHAYGFAHIIGFGDNLNDLSLFAGCDECYAVANARDEVKAAATGVIGSNLEDAVPEWILEHYYHNQKG</sequence>
<protein>
    <submittedName>
        <fullName evidence="1">HAD-superfamily hydrolase, subfamily IIB</fullName>
    </submittedName>
</protein>
<reference evidence="1" key="1">
    <citation type="submission" date="2010-03" db="EMBL/GenBank/DDBJ databases">
        <title>The genome sequence of Ruminococcus sp. 18P13.</title>
        <authorList>
            <consortium name="metaHIT consortium -- http://www.metahit.eu/"/>
            <person name="Pajon A."/>
            <person name="Turner K."/>
            <person name="Parkhill J."/>
            <person name="Bernalier A."/>
        </authorList>
    </citation>
    <scope>NUCLEOTIDE SEQUENCE [LARGE SCALE GENOMIC DNA]</scope>
    <source>
        <strain evidence="1">Type strain: 18P13</strain>
    </source>
</reference>
<dbReference type="EMBL" id="FP929052">
    <property type="protein sequence ID" value="CBL18139.1"/>
    <property type="molecule type" value="Genomic_DNA"/>
</dbReference>
<dbReference type="RefSeq" id="WP_015559045.1">
    <property type="nucleotide sequence ID" value="NC_021039.1"/>
</dbReference>
<keyword evidence="2" id="KW-1185">Reference proteome</keyword>
<dbReference type="BioCyc" id="RCHA213810:RUM_RS10290-MONOMER"/>
<dbReference type="InterPro" id="IPR006379">
    <property type="entry name" value="HAD-SF_hydro_IIB"/>
</dbReference>